<reference evidence="10" key="1">
    <citation type="submission" date="2017-09" db="EMBL/GenBank/DDBJ databases">
        <authorList>
            <person name="Varghese N."/>
            <person name="Submissions S."/>
        </authorList>
    </citation>
    <scope>NUCLEOTIDE SEQUENCE [LARGE SCALE GENOMIC DNA]</scope>
    <source>
        <strain evidence="10">CGMCC 1.8913</strain>
    </source>
</reference>
<evidence type="ECO:0000259" key="8">
    <source>
        <dbReference type="Pfam" id="PF04039"/>
    </source>
</evidence>
<dbReference type="GO" id="GO:0005886">
    <property type="term" value="C:plasma membrane"/>
    <property type="evidence" value="ECO:0007669"/>
    <property type="project" value="UniProtKB-SubCell"/>
</dbReference>
<keyword evidence="3" id="KW-1003">Cell membrane</keyword>
<comment type="subcellular location">
    <subcellularLocation>
        <location evidence="1">Cell membrane</location>
        <topology evidence="1">Multi-pass membrane protein</topology>
    </subcellularLocation>
</comment>
<dbReference type="OrthoDB" id="9798859at2"/>
<dbReference type="NCBIfam" id="NF009223">
    <property type="entry name" value="PRK12573.1"/>
    <property type="match status" value="1"/>
</dbReference>
<dbReference type="PANTHER" id="PTHR33932:SF4">
    <property type="entry name" value="NA(+)_H(+) ANTIPORTER SUBUNIT B"/>
    <property type="match status" value="1"/>
</dbReference>
<feature type="transmembrane region" description="Helical" evidence="7">
    <location>
        <begin position="121"/>
        <end position="139"/>
    </location>
</feature>
<dbReference type="Proteomes" id="UP000219356">
    <property type="component" value="Unassembled WGS sequence"/>
</dbReference>
<sequence>MENSPNNLIFKTTTVLISFLLLGFSVYLFFSGHNSPGGGFIGGLGTAAALVLMYMAYGFKTVSKVLPINYRILTMTGVLIAILTSAGSFVFGQPFLSHTFTYVHVPLIGKMELATATLFDLGVYLTVVGIALTIILSIAQDRSTSEENTSGQDTYSR</sequence>
<comment type="similarity">
    <text evidence="2">Belongs to the CPA3 antiporters (TC 2.A.63) subunit B family.</text>
</comment>
<evidence type="ECO:0000256" key="1">
    <source>
        <dbReference type="ARBA" id="ARBA00004651"/>
    </source>
</evidence>
<keyword evidence="6 7" id="KW-0472">Membrane</keyword>
<evidence type="ECO:0000256" key="5">
    <source>
        <dbReference type="ARBA" id="ARBA00022989"/>
    </source>
</evidence>
<dbReference type="Pfam" id="PF04039">
    <property type="entry name" value="MnhB"/>
    <property type="match status" value="1"/>
</dbReference>
<keyword evidence="4 7" id="KW-0812">Transmembrane</keyword>
<feature type="transmembrane region" description="Helical" evidence="7">
    <location>
        <begin position="68"/>
        <end position="91"/>
    </location>
</feature>
<evidence type="ECO:0000313" key="9">
    <source>
        <dbReference type="EMBL" id="SNZ10057.1"/>
    </source>
</evidence>
<evidence type="ECO:0000256" key="7">
    <source>
        <dbReference type="SAM" id="Phobius"/>
    </source>
</evidence>
<protein>
    <submittedName>
        <fullName evidence="9">Multisubunit sodium/proton antiporter, MrpB subunit</fullName>
    </submittedName>
</protein>
<name>A0A285NM69_9BACI</name>
<evidence type="ECO:0000256" key="4">
    <source>
        <dbReference type="ARBA" id="ARBA00022692"/>
    </source>
</evidence>
<keyword evidence="5 7" id="KW-1133">Transmembrane helix</keyword>
<organism evidence="9 10">
    <name type="scientific">Terribacillus aidingensis</name>
    <dbReference type="NCBI Taxonomy" id="586416"/>
    <lineage>
        <taxon>Bacteria</taxon>
        <taxon>Bacillati</taxon>
        <taxon>Bacillota</taxon>
        <taxon>Bacilli</taxon>
        <taxon>Bacillales</taxon>
        <taxon>Bacillaceae</taxon>
        <taxon>Terribacillus</taxon>
    </lineage>
</organism>
<evidence type="ECO:0000256" key="3">
    <source>
        <dbReference type="ARBA" id="ARBA00022475"/>
    </source>
</evidence>
<feature type="transmembrane region" description="Helical" evidence="7">
    <location>
        <begin position="36"/>
        <end position="56"/>
    </location>
</feature>
<feature type="domain" description="Na+/H+ antiporter MnhB subunit-related protein" evidence="8">
    <location>
        <begin position="9"/>
        <end position="132"/>
    </location>
</feature>
<gene>
    <name evidence="9" type="ORF">SAMN05421503_1514</name>
</gene>
<keyword evidence="10" id="KW-1185">Reference proteome</keyword>
<dbReference type="AlphaFoldDB" id="A0A285NM69"/>
<evidence type="ECO:0000256" key="2">
    <source>
        <dbReference type="ARBA" id="ARBA00009425"/>
    </source>
</evidence>
<proteinExistence type="inferred from homology"/>
<dbReference type="PANTHER" id="PTHR33932">
    <property type="entry name" value="NA(+)/H(+) ANTIPORTER SUBUNIT B"/>
    <property type="match status" value="1"/>
</dbReference>
<dbReference type="EMBL" id="OBEK01000002">
    <property type="protein sequence ID" value="SNZ10057.1"/>
    <property type="molecule type" value="Genomic_DNA"/>
</dbReference>
<dbReference type="InterPro" id="IPR050622">
    <property type="entry name" value="CPA3_antiporter_subunitB"/>
</dbReference>
<dbReference type="InterPro" id="IPR007182">
    <property type="entry name" value="MnhB"/>
</dbReference>
<evidence type="ECO:0000256" key="6">
    <source>
        <dbReference type="ARBA" id="ARBA00023136"/>
    </source>
</evidence>
<dbReference type="RefSeq" id="WP_097041936.1">
    <property type="nucleotide sequence ID" value="NZ_OBEK01000002.1"/>
</dbReference>
<accession>A0A285NM69</accession>
<feature type="transmembrane region" description="Helical" evidence="7">
    <location>
        <begin position="12"/>
        <end position="30"/>
    </location>
</feature>
<evidence type="ECO:0000313" key="10">
    <source>
        <dbReference type="Proteomes" id="UP000219356"/>
    </source>
</evidence>